<dbReference type="InterPro" id="IPR003386">
    <property type="entry name" value="LACT/PDAT_acylTrfase"/>
</dbReference>
<reference evidence="2 3" key="1">
    <citation type="submission" date="2024-03" db="EMBL/GenBank/DDBJ databases">
        <title>Complete genome sequence of the green alga Chloropicon roscoffensis RCC1871.</title>
        <authorList>
            <person name="Lemieux C."/>
            <person name="Pombert J.-F."/>
            <person name="Otis C."/>
            <person name="Turmel M."/>
        </authorList>
    </citation>
    <scope>NUCLEOTIDE SEQUENCE [LARGE SCALE GENOMIC DNA]</scope>
    <source>
        <strain evidence="2 3">RCC1871</strain>
    </source>
</reference>
<dbReference type="PANTHER" id="PTHR11440">
    <property type="entry name" value="LECITHIN-CHOLESTEROL ACYLTRANSFERASE-RELATED"/>
    <property type="match status" value="1"/>
</dbReference>
<name>A0AAX4PMQ6_9CHLO</name>
<dbReference type="InterPro" id="IPR029058">
    <property type="entry name" value="AB_hydrolase_fold"/>
</dbReference>
<sequence>MRSLARNASPKIAKVAGSASSENDRVGADNLDSEDPAFQGKYPVIFIPGLMGSQLQVKLSDRKDPPNWLCRRTNEEWSRVWMIDRLHELPELVNCWEQDVMVRWNATSKTLGPASEGIESRALPGWDGAMSLGPDNPTLQPIADWMTSTFGYKQGVDVVAQPYDWRAGPETWMKPGGVFDEMKALIEHTVDSRPGKEPIVASSISMGGPFFSLFLNRHVTQEWKDRYIHCFFSISGVMSGSVIAPYVSISGTKFGPGLPPWLKSPLDALAKSVSSVPWVFPHEDAFGKTPVVRTSARNYTASELGEALLAAGNHQQAALYQENVDLYGLEGLVPNVTTYCLTGFGVPTFGSLNYGDEDLKSGNLPKNIDMTDGDNCVTTESLRICDAFGLHQKAPVFPYHVFNQTHAGMMGDVQTITLFAEVITGTHP</sequence>
<keyword evidence="3" id="KW-1185">Reference proteome</keyword>
<dbReference type="Proteomes" id="UP001472866">
    <property type="component" value="Chromosome 19"/>
</dbReference>
<proteinExistence type="predicted"/>
<dbReference type="AlphaFoldDB" id="A0AAX4PMQ6"/>
<keyword evidence="2" id="KW-0808">Transferase</keyword>
<dbReference type="GO" id="GO:0008374">
    <property type="term" value="F:O-acyltransferase activity"/>
    <property type="evidence" value="ECO:0007669"/>
    <property type="project" value="InterPro"/>
</dbReference>
<accession>A0AAX4PMQ6</accession>
<evidence type="ECO:0000313" key="2">
    <source>
        <dbReference type="EMBL" id="WZN67353.1"/>
    </source>
</evidence>
<dbReference type="Gene3D" id="3.40.50.1820">
    <property type="entry name" value="alpha/beta hydrolase"/>
    <property type="match status" value="1"/>
</dbReference>
<dbReference type="SUPFAM" id="SSF53474">
    <property type="entry name" value="alpha/beta-Hydrolases"/>
    <property type="match status" value="1"/>
</dbReference>
<evidence type="ECO:0000313" key="3">
    <source>
        <dbReference type="Proteomes" id="UP001472866"/>
    </source>
</evidence>
<dbReference type="EMBL" id="CP151519">
    <property type="protein sequence ID" value="WZN67353.1"/>
    <property type="molecule type" value="Genomic_DNA"/>
</dbReference>
<evidence type="ECO:0000256" key="1">
    <source>
        <dbReference type="SAM" id="MobiDB-lite"/>
    </source>
</evidence>
<organism evidence="2 3">
    <name type="scientific">Chloropicon roscoffensis</name>
    <dbReference type="NCBI Taxonomy" id="1461544"/>
    <lineage>
        <taxon>Eukaryota</taxon>
        <taxon>Viridiplantae</taxon>
        <taxon>Chlorophyta</taxon>
        <taxon>Chloropicophyceae</taxon>
        <taxon>Chloropicales</taxon>
        <taxon>Chloropicaceae</taxon>
        <taxon>Chloropicon</taxon>
    </lineage>
</organism>
<feature type="region of interest" description="Disordered" evidence="1">
    <location>
        <begin position="1"/>
        <end position="34"/>
    </location>
</feature>
<dbReference type="GO" id="GO:0006629">
    <property type="term" value="P:lipid metabolic process"/>
    <property type="evidence" value="ECO:0007669"/>
    <property type="project" value="InterPro"/>
</dbReference>
<gene>
    <name evidence="2" type="ORF">HKI87_19g89280</name>
</gene>
<protein>
    <submittedName>
        <fullName evidence="2">Phosphatidylcholine-sterol acyltransferase</fullName>
    </submittedName>
</protein>
<dbReference type="Pfam" id="PF02450">
    <property type="entry name" value="LCAT"/>
    <property type="match status" value="1"/>
</dbReference>
<keyword evidence="2" id="KW-0012">Acyltransferase</keyword>